<dbReference type="SUPFAM" id="SSF160214">
    <property type="entry name" value="FlaG-like"/>
    <property type="match status" value="1"/>
</dbReference>
<keyword evidence="2" id="KW-0966">Cell projection</keyword>
<protein>
    <submittedName>
        <fullName evidence="2">Flagellar protein FlaG</fullName>
    </submittedName>
</protein>
<evidence type="ECO:0000313" key="3">
    <source>
        <dbReference type="Proteomes" id="UP001529491"/>
    </source>
</evidence>
<dbReference type="InterPro" id="IPR035924">
    <property type="entry name" value="FlaG-like_sf"/>
</dbReference>
<organism evidence="2 3">
    <name type="scientific">Shewanella youngdeokensis</name>
    <dbReference type="NCBI Taxonomy" id="2999068"/>
    <lineage>
        <taxon>Bacteria</taxon>
        <taxon>Pseudomonadati</taxon>
        <taxon>Pseudomonadota</taxon>
        <taxon>Gammaproteobacteria</taxon>
        <taxon>Alteromonadales</taxon>
        <taxon>Shewanellaceae</taxon>
        <taxon>Shewanella</taxon>
    </lineage>
</organism>
<dbReference type="PANTHER" id="PTHR37166">
    <property type="entry name" value="PROTEIN FLAG"/>
    <property type="match status" value="1"/>
</dbReference>
<keyword evidence="2" id="KW-0282">Flagellum</keyword>
<reference evidence="2 3" key="1">
    <citation type="submission" date="2023-10" db="EMBL/GenBank/DDBJ databases">
        <title>Complete genome sequence of Shewanella sp. DAU334.</title>
        <authorList>
            <person name="Lee Y.-S."/>
            <person name="Jeong H.-R."/>
            <person name="Hwang E.-J."/>
            <person name="Choi Y.-L."/>
            <person name="Kim G.-D."/>
        </authorList>
    </citation>
    <scope>NUCLEOTIDE SEQUENCE [LARGE SCALE GENOMIC DNA]</scope>
    <source>
        <strain evidence="2 3">DAU334</strain>
    </source>
</reference>
<dbReference type="Gene3D" id="3.30.160.170">
    <property type="entry name" value="FlaG-like"/>
    <property type="match status" value="1"/>
</dbReference>
<dbReference type="PANTHER" id="PTHR37166:SF1">
    <property type="entry name" value="PROTEIN FLAG"/>
    <property type="match status" value="1"/>
</dbReference>
<accession>A0ABZ0K119</accession>
<dbReference type="Pfam" id="PF03646">
    <property type="entry name" value="FlaG"/>
    <property type="match status" value="1"/>
</dbReference>
<evidence type="ECO:0000256" key="1">
    <source>
        <dbReference type="SAM" id="MobiDB-lite"/>
    </source>
</evidence>
<keyword evidence="2" id="KW-0969">Cilium</keyword>
<gene>
    <name evidence="2" type="ORF">RGE70_05430</name>
</gene>
<keyword evidence="3" id="KW-1185">Reference proteome</keyword>
<sequence>MDLNVTHSAVTPTVVDAANTQPAAQQTLNTKNVSASTETVSKQQHIGNSNIEQTPAAEPLVEDEAEQALSPEEIEEVTTKLSDMMAILRKGLTFTVDETSGTQVVSVLDIDTGELIRQIPNEEALELAIKLHEKMEEMDGLLMSTQA</sequence>
<dbReference type="EMBL" id="CP136522">
    <property type="protein sequence ID" value="WOT06242.1"/>
    <property type="molecule type" value="Genomic_DNA"/>
</dbReference>
<proteinExistence type="predicted"/>
<dbReference type="RefSeq" id="WP_310470516.1">
    <property type="nucleotide sequence ID" value="NZ_CP136522.1"/>
</dbReference>
<name>A0ABZ0K119_9GAMM</name>
<evidence type="ECO:0000313" key="2">
    <source>
        <dbReference type="EMBL" id="WOT06242.1"/>
    </source>
</evidence>
<dbReference type="Proteomes" id="UP001529491">
    <property type="component" value="Chromosome"/>
</dbReference>
<feature type="region of interest" description="Disordered" evidence="1">
    <location>
        <begin position="21"/>
        <end position="50"/>
    </location>
</feature>
<dbReference type="InterPro" id="IPR005186">
    <property type="entry name" value="FlaG"/>
</dbReference>